<keyword evidence="2" id="KW-0732">Signal</keyword>
<dbReference type="Proteomes" id="UP000232323">
    <property type="component" value="Unassembled WGS sequence"/>
</dbReference>
<sequence>MCTLSTTVTINITLLLGVLHAGVTEGGSVDVGDVAEEESVGVFGVMEGESVGVDDVVEGEGVGVGYVAEEKRKGVDVHAVCGDDEEGLSNIEVEMEKESDGRHDPEESGWVWGGKSVTGLDVDNGWDDGGQGGSDNVLM</sequence>
<organism evidence="3 4">
    <name type="scientific">Chlamydomonas eustigma</name>
    <dbReference type="NCBI Taxonomy" id="1157962"/>
    <lineage>
        <taxon>Eukaryota</taxon>
        <taxon>Viridiplantae</taxon>
        <taxon>Chlorophyta</taxon>
        <taxon>core chlorophytes</taxon>
        <taxon>Chlorophyceae</taxon>
        <taxon>CS clade</taxon>
        <taxon>Chlamydomonadales</taxon>
        <taxon>Chlamydomonadaceae</taxon>
        <taxon>Chlamydomonas</taxon>
    </lineage>
</organism>
<evidence type="ECO:0000256" key="2">
    <source>
        <dbReference type="SAM" id="SignalP"/>
    </source>
</evidence>
<dbReference type="EMBL" id="BEGY01000016">
    <property type="protein sequence ID" value="GAX76321.1"/>
    <property type="molecule type" value="Genomic_DNA"/>
</dbReference>
<evidence type="ECO:0000256" key="1">
    <source>
        <dbReference type="SAM" id="MobiDB-lite"/>
    </source>
</evidence>
<feature type="signal peptide" evidence="2">
    <location>
        <begin position="1"/>
        <end position="26"/>
    </location>
</feature>
<protein>
    <submittedName>
        <fullName evidence="3">Uncharacterized protein</fullName>
    </submittedName>
</protein>
<feature type="chain" id="PRO_5012716070" evidence="2">
    <location>
        <begin position="27"/>
        <end position="139"/>
    </location>
</feature>
<evidence type="ECO:0000313" key="3">
    <source>
        <dbReference type="EMBL" id="GAX76321.1"/>
    </source>
</evidence>
<evidence type="ECO:0000313" key="4">
    <source>
        <dbReference type="Proteomes" id="UP000232323"/>
    </source>
</evidence>
<gene>
    <name evidence="3" type="ORF">CEUSTIGMA_g3767.t1</name>
</gene>
<comment type="caution">
    <text evidence="3">The sequence shown here is derived from an EMBL/GenBank/DDBJ whole genome shotgun (WGS) entry which is preliminary data.</text>
</comment>
<keyword evidence="4" id="KW-1185">Reference proteome</keyword>
<reference evidence="3 4" key="1">
    <citation type="submission" date="2017-08" db="EMBL/GenBank/DDBJ databases">
        <title>Acidophilic green algal genome provides insights into adaptation to an acidic environment.</title>
        <authorList>
            <person name="Hirooka S."/>
            <person name="Hirose Y."/>
            <person name="Kanesaki Y."/>
            <person name="Higuchi S."/>
            <person name="Fujiwara T."/>
            <person name="Onuma R."/>
            <person name="Era A."/>
            <person name="Ohbayashi R."/>
            <person name="Uzuka A."/>
            <person name="Nozaki H."/>
            <person name="Yoshikawa H."/>
            <person name="Miyagishima S.Y."/>
        </authorList>
    </citation>
    <scope>NUCLEOTIDE SEQUENCE [LARGE SCALE GENOMIC DNA]</scope>
    <source>
        <strain evidence="3 4">NIES-2499</strain>
    </source>
</reference>
<feature type="compositionally biased region" description="Basic and acidic residues" evidence="1">
    <location>
        <begin position="95"/>
        <end position="106"/>
    </location>
</feature>
<accession>A0A250WZQ9</accession>
<dbReference type="AlphaFoldDB" id="A0A250WZQ9"/>
<proteinExistence type="predicted"/>
<name>A0A250WZQ9_9CHLO</name>
<feature type="region of interest" description="Disordered" evidence="1">
    <location>
        <begin position="95"/>
        <end position="139"/>
    </location>
</feature>